<name>A0AAV4P3L8_CAEEX</name>
<dbReference type="EMBL" id="BPLR01021564">
    <property type="protein sequence ID" value="GIX91170.1"/>
    <property type="molecule type" value="Genomic_DNA"/>
</dbReference>
<evidence type="ECO:0000256" key="1">
    <source>
        <dbReference type="SAM" id="Phobius"/>
    </source>
</evidence>
<organism evidence="2 3">
    <name type="scientific">Caerostris extrusa</name>
    <name type="common">Bark spider</name>
    <name type="synonym">Caerostris bankana</name>
    <dbReference type="NCBI Taxonomy" id="172846"/>
    <lineage>
        <taxon>Eukaryota</taxon>
        <taxon>Metazoa</taxon>
        <taxon>Ecdysozoa</taxon>
        <taxon>Arthropoda</taxon>
        <taxon>Chelicerata</taxon>
        <taxon>Arachnida</taxon>
        <taxon>Araneae</taxon>
        <taxon>Araneomorphae</taxon>
        <taxon>Entelegynae</taxon>
        <taxon>Araneoidea</taxon>
        <taxon>Araneidae</taxon>
        <taxon>Caerostris</taxon>
    </lineage>
</organism>
<sequence length="133" mass="15098">MLIRSAAYTKTRRRNVLALLLKFQLPFQTSMRQRVKCDRTPFGCHLFLLAFLQCTSFSHVGLRIELPRLSPLSQSISFISLFAATYMTAPYLSLGMSGPPKRYLKGHRVERTVLFGPVMDGRGGRTSTGRPFR</sequence>
<comment type="caution">
    <text evidence="2">The sequence shown here is derived from an EMBL/GenBank/DDBJ whole genome shotgun (WGS) entry which is preliminary data.</text>
</comment>
<gene>
    <name evidence="2" type="ORF">CEXT_536951</name>
</gene>
<dbReference type="Proteomes" id="UP001054945">
    <property type="component" value="Unassembled WGS sequence"/>
</dbReference>
<protein>
    <submittedName>
        <fullName evidence="2">Uncharacterized protein</fullName>
    </submittedName>
</protein>
<evidence type="ECO:0000313" key="2">
    <source>
        <dbReference type="EMBL" id="GIX91170.1"/>
    </source>
</evidence>
<dbReference type="AlphaFoldDB" id="A0AAV4P3L8"/>
<keyword evidence="3" id="KW-1185">Reference proteome</keyword>
<feature type="transmembrane region" description="Helical" evidence="1">
    <location>
        <begin position="42"/>
        <end position="64"/>
    </location>
</feature>
<reference evidence="2 3" key="1">
    <citation type="submission" date="2021-06" db="EMBL/GenBank/DDBJ databases">
        <title>Caerostris extrusa draft genome.</title>
        <authorList>
            <person name="Kono N."/>
            <person name="Arakawa K."/>
        </authorList>
    </citation>
    <scope>NUCLEOTIDE SEQUENCE [LARGE SCALE GENOMIC DNA]</scope>
</reference>
<evidence type="ECO:0000313" key="3">
    <source>
        <dbReference type="Proteomes" id="UP001054945"/>
    </source>
</evidence>
<feature type="transmembrane region" description="Helical" evidence="1">
    <location>
        <begin position="76"/>
        <end position="94"/>
    </location>
</feature>
<keyword evidence="1" id="KW-0472">Membrane</keyword>
<accession>A0AAV4P3L8</accession>
<proteinExistence type="predicted"/>
<keyword evidence="1" id="KW-0812">Transmembrane</keyword>
<keyword evidence="1" id="KW-1133">Transmembrane helix</keyword>